<keyword evidence="3" id="KW-1185">Reference proteome</keyword>
<dbReference type="GeneID" id="11459734"/>
<dbReference type="KEGG" id="vg:11459734"/>
<reference evidence="2 3" key="1">
    <citation type="journal article" date="2011" name="Appl. Environ. Microbiol.">
        <title>Genome sequence and characterization of the related Gordonia phages GTE5 and GRU1 and their use as potential biocontrol agents.</title>
        <authorList>
            <person name="Petrovski S."/>
            <person name="Tillett D."/>
            <person name="Seviour R.J."/>
        </authorList>
    </citation>
    <scope>NUCLEOTIDE SEQUENCE [LARGE SCALE GENOMIC DNA]</scope>
</reference>
<dbReference type="OrthoDB" id="20142at10239"/>
<evidence type="ECO:0000313" key="2">
    <source>
        <dbReference type="EMBL" id="AET09833.1"/>
    </source>
</evidence>
<accession>G8EJV1</accession>
<dbReference type="EMBL" id="JF923796">
    <property type="protein sequence ID" value="AET09833.1"/>
    <property type="molecule type" value="Genomic_DNA"/>
</dbReference>
<organism evidence="2 3">
    <name type="scientific">Gordonia phage GTE5</name>
    <dbReference type="NCBI Taxonomy" id="319522"/>
    <lineage>
        <taxon>Viruses</taxon>
        <taxon>Duplodnaviria</taxon>
        <taxon>Heunggongvirae</taxon>
        <taxon>Uroviricota</taxon>
        <taxon>Caudoviricetes</taxon>
        <taxon>Zierdtviridae</taxon>
        <taxon>Emilbogenvirinae</taxon>
        <taxon>Gruunavirus</taxon>
        <taxon>Gruunavirus GTE5</taxon>
    </lineage>
</organism>
<name>G8EJV1_9CAUD</name>
<dbReference type="RefSeq" id="YP_004935815.1">
    <property type="nucleotide sequence ID" value="NC_016434.1"/>
</dbReference>
<sequence length="459" mass="51244">MTDETLKIPEDAERRETTLNLITATLASAAVQSEKAFRESGWRRFAQWLLDNPKLIIFSDNWLTDEEVAAIYAASRDPKLRVGVRPWDTEPGLVKTAQDTERLQKWMEHNLPGNQAKRCPTTADTAIMAMDELIRERGVANSAVRGVDRLEKWIAENIPAGEQDWTRNAFDTAIRVMDELRKDRQQLAEWLNLEFGDVIDPEESPTNNAIYVMGELREKYRAASEAIESLRARQSIKDRAELEKLRGELNEQTRRLAAETKTPPQSVEDAKREAVRKLAEGIPVEEIYAGPRWSTVAAGKTPLGRNNRFKGVRSVSTLLNELAGAASMCWENVTAAGEFDSTKAKQAVEEALDQLDNIARHAVKSGDDEALAKAIWSDPALNWMPPESADAKAFIDGQQRLHVLSPDSAQEANDLLKMVVERIDTLTETVRQIVGGGTVKVRAEDTTFDNGPKTGNDEL</sequence>
<keyword evidence="1" id="KW-0175">Coiled coil</keyword>
<evidence type="ECO:0000256" key="1">
    <source>
        <dbReference type="SAM" id="Coils"/>
    </source>
</evidence>
<evidence type="ECO:0000313" key="3">
    <source>
        <dbReference type="Proteomes" id="UP000007318"/>
    </source>
</evidence>
<protein>
    <submittedName>
        <fullName evidence="2">Uncharacterized protein</fullName>
    </submittedName>
</protein>
<feature type="coiled-coil region" evidence="1">
    <location>
        <begin position="213"/>
        <end position="262"/>
    </location>
</feature>
<proteinExistence type="predicted"/>
<dbReference type="Proteomes" id="UP000007318">
    <property type="component" value="Segment"/>
</dbReference>